<proteinExistence type="predicted"/>
<feature type="domain" description="Glycosyltransferase subfamily 4-like N-terminal" evidence="2">
    <location>
        <begin position="19"/>
        <end position="160"/>
    </location>
</feature>
<dbReference type="Proteomes" id="UP000005974">
    <property type="component" value="Unassembled WGS sequence"/>
</dbReference>
<dbReference type="AlphaFoldDB" id="I8W3G6"/>
<sequence>MSHKKLKVLQLGKFYPVRGGIEKVMYDLMSGLSEQGVDCDMLCAASNGSGMTVSVNEHARLNCCASWTRLAATMISPGMISTLRKICREYDIIHVHHPDPMACFALLCSGYKGRVLLHWHSDIQKQKMLLRLYRPLQDWLLRRAEIVVGTSPVYLAESPYLKKVQDKTVCLPIGVEPMRPAEKEVEAIQKKYRGKKIVFSLGRLVHYKGYRFLVEAARYLDGSYIILIGGTGVLKEELQAEIETLGLQKRVELLGRVSDEELPAYYGACKVFCLSSVQKTEAFGIVQIEAMSCGKPVVVTDIPGSGVPWVNAHGISGMNVPPGDARELAKAIKAITGDEETYRVYSENARRRYEEMFTKEHMIKQCLKIYWKL</sequence>
<dbReference type="InterPro" id="IPR001296">
    <property type="entry name" value="Glyco_trans_1"/>
</dbReference>
<evidence type="ECO:0000313" key="4">
    <source>
        <dbReference type="Proteomes" id="UP000005974"/>
    </source>
</evidence>
<organism evidence="3 4">
    <name type="scientific">Phocaeicola dorei CL02T12C06</name>
    <dbReference type="NCBI Taxonomy" id="997876"/>
    <lineage>
        <taxon>Bacteria</taxon>
        <taxon>Pseudomonadati</taxon>
        <taxon>Bacteroidota</taxon>
        <taxon>Bacteroidia</taxon>
        <taxon>Bacteroidales</taxon>
        <taxon>Bacteroidaceae</taxon>
        <taxon>Phocaeicola</taxon>
    </lineage>
</organism>
<dbReference type="HOGENOM" id="CLU_009583_2_1_10"/>
<evidence type="ECO:0000313" key="3">
    <source>
        <dbReference type="EMBL" id="EIY32267.1"/>
    </source>
</evidence>
<dbReference type="RefSeq" id="WP_007846686.1">
    <property type="nucleotide sequence ID" value="NZ_JH724134.1"/>
</dbReference>
<feature type="domain" description="Glycosyl transferase family 1" evidence="1">
    <location>
        <begin position="185"/>
        <end position="352"/>
    </location>
</feature>
<protein>
    <recommendedName>
        <fullName evidence="5">Glycosyl transferase family 1 domain-containing protein</fullName>
    </recommendedName>
</protein>
<dbReference type="EMBL" id="AGXJ01000051">
    <property type="protein sequence ID" value="EIY32267.1"/>
    <property type="molecule type" value="Genomic_DNA"/>
</dbReference>
<comment type="caution">
    <text evidence="3">The sequence shown here is derived from an EMBL/GenBank/DDBJ whole genome shotgun (WGS) entry which is preliminary data.</text>
</comment>
<name>I8W3G6_9BACT</name>
<dbReference type="Pfam" id="PF00534">
    <property type="entry name" value="Glycos_transf_1"/>
    <property type="match status" value="1"/>
</dbReference>
<dbReference type="GO" id="GO:0016757">
    <property type="term" value="F:glycosyltransferase activity"/>
    <property type="evidence" value="ECO:0007669"/>
    <property type="project" value="InterPro"/>
</dbReference>
<evidence type="ECO:0000259" key="2">
    <source>
        <dbReference type="Pfam" id="PF13439"/>
    </source>
</evidence>
<gene>
    <name evidence="3" type="ORF">HMPREF1064_02810</name>
</gene>
<evidence type="ECO:0008006" key="5">
    <source>
        <dbReference type="Google" id="ProtNLM"/>
    </source>
</evidence>
<dbReference type="PANTHER" id="PTHR45947:SF3">
    <property type="entry name" value="SULFOQUINOVOSYL TRANSFERASE SQD2"/>
    <property type="match status" value="1"/>
</dbReference>
<dbReference type="PANTHER" id="PTHR45947">
    <property type="entry name" value="SULFOQUINOVOSYL TRANSFERASE SQD2"/>
    <property type="match status" value="1"/>
</dbReference>
<dbReference type="InterPro" id="IPR050194">
    <property type="entry name" value="Glycosyltransferase_grp1"/>
</dbReference>
<accession>I8W3G6</accession>
<dbReference type="Gene3D" id="3.40.50.2000">
    <property type="entry name" value="Glycogen Phosphorylase B"/>
    <property type="match status" value="2"/>
</dbReference>
<dbReference type="CDD" id="cd03795">
    <property type="entry name" value="GT4_WfcD-like"/>
    <property type="match status" value="1"/>
</dbReference>
<dbReference type="Pfam" id="PF13439">
    <property type="entry name" value="Glyco_transf_4"/>
    <property type="match status" value="1"/>
</dbReference>
<evidence type="ECO:0000259" key="1">
    <source>
        <dbReference type="Pfam" id="PF00534"/>
    </source>
</evidence>
<keyword evidence="4" id="KW-1185">Reference proteome</keyword>
<dbReference type="OrthoDB" id="9811239at2"/>
<dbReference type="PATRIC" id="fig|997876.3.peg.2889"/>
<dbReference type="InterPro" id="IPR028098">
    <property type="entry name" value="Glyco_trans_4-like_N"/>
</dbReference>
<reference evidence="3 4" key="1">
    <citation type="submission" date="2012-02" db="EMBL/GenBank/DDBJ databases">
        <title>The Genome Sequence of Bacteroides dorei CL02T12C06.</title>
        <authorList>
            <consortium name="The Broad Institute Genome Sequencing Platform"/>
            <person name="Earl A."/>
            <person name="Ward D."/>
            <person name="Feldgarden M."/>
            <person name="Gevers D."/>
            <person name="Zitomersky N.L."/>
            <person name="Coyne M.J."/>
            <person name="Comstock L.E."/>
            <person name="Young S.K."/>
            <person name="Zeng Q."/>
            <person name="Gargeya S."/>
            <person name="Fitzgerald M."/>
            <person name="Haas B."/>
            <person name="Abouelleil A."/>
            <person name="Alvarado L."/>
            <person name="Arachchi H.M."/>
            <person name="Berlin A."/>
            <person name="Chapman S.B."/>
            <person name="Gearin G."/>
            <person name="Goldberg J."/>
            <person name="Griggs A."/>
            <person name="Gujja S."/>
            <person name="Hansen M."/>
            <person name="Heiman D."/>
            <person name="Howarth C."/>
            <person name="Larimer J."/>
            <person name="Lui A."/>
            <person name="MacDonald P.J.P."/>
            <person name="McCowen C."/>
            <person name="Montmayeur A."/>
            <person name="Murphy C."/>
            <person name="Neiman D."/>
            <person name="Pearson M."/>
            <person name="Priest M."/>
            <person name="Roberts A."/>
            <person name="Saif S."/>
            <person name="Shea T."/>
            <person name="Sisk P."/>
            <person name="Stolte C."/>
            <person name="Sykes S."/>
            <person name="Wortman J."/>
            <person name="Nusbaum C."/>
            <person name="Birren B."/>
        </authorList>
    </citation>
    <scope>NUCLEOTIDE SEQUENCE [LARGE SCALE GENOMIC DNA]</scope>
    <source>
        <strain evidence="3 4">CL02T12C06</strain>
    </source>
</reference>
<dbReference type="SUPFAM" id="SSF53756">
    <property type="entry name" value="UDP-Glycosyltransferase/glycogen phosphorylase"/>
    <property type="match status" value="1"/>
</dbReference>